<keyword evidence="2" id="KW-1185">Reference proteome</keyword>
<evidence type="ECO:0000313" key="1">
    <source>
        <dbReference type="EMBL" id="EOR94071.1"/>
    </source>
</evidence>
<proteinExistence type="predicted"/>
<accession>R9GQS2</accession>
<dbReference type="EMBL" id="AQPN01000098">
    <property type="protein sequence ID" value="EOR94071.1"/>
    <property type="molecule type" value="Genomic_DNA"/>
</dbReference>
<evidence type="ECO:0000313" key="2">
    <source>
        <dbReference type="Proteomes" id="UP000014174"/>
    </source>
</evidence>
<name>R9GQS2_9SPHI</name>
<gene>
    <name evidence="1" type="ORF">ADIARSV_2684</name>
</gene>
<organism evidence="1 2">
    <name type="scientific">Arcticibacter svalbardensis MN12-7</name>
    <dbReference type="NCBI Taxonomy" id="1150600"/>
    <lineage>
        <taxon>Bacteria</taxon>
        <taxon>Pseudomonadati</taxon>
        <taxon>Bacteroidota</taxon>
        <taxon>Sphingobacteriia</taxon>
        <taxon>Sphingobacteriales</taxon>
        <taxon>Sphingobacteriaceae</taxon>
        <taxon>Arcticibacter</taxon>
    </lineage>
</organism>
<reference evidence="1 2" key="1">
    <citation type="journal article" date="2013" name="Genome Announc.">
        <title>Draft Genome Sequence of Arcticibacter svalbardensis Strain MN12-7T, a Member of the Family Sphingobacteriaceae Isolated from an Arctic Soil Sample.</title>
        <authorList>
            <person name="Shivaji S."/>
            <person name="Ara S."/>
            <person name="Prasad S."/>
            <person name="Manasa B.P."/>
            <person name="Begum Z."/>
            <person name="Singh A."/>
            <person name="Kumar Pinnaka A."/>
        </authorList>
    </citation>
    <scope>NUCLEOTIDE SEQUENCE [LARGE SCALE GENOMIC DNA]</scope>
    <source>
        <strain evidence="1 2">MN12-7</strain>
    </source>
</reference>
<comment type="caution">
    <text evidence="1">The sequence shown here is derived from an EMBL/GenBank/DDBJ whole genome shotgun (WGS) entry which is preliminary data.</text>
</comment>
<dbReference type="AlphaFoldDB" id="R9GQS2"/>
<dbReference type="Proteomes" id="UP000014174">
    <property type="component" value="Unassembled WGS sequence"/>
</dbReference>
<protein>
    <submittedName>
        <fullName evidence="1">Uncharacterized protein</fullName>
    </submittedName>
</protein>
<sequence>MLGLNNKIDKQGGEIGKRVPVEETFWDTIRKGRISFKKE</sequence>